<dbReference type="InterPro" id="IPR011990">
    <property type="entry name" value="TPR-like_helical_dom_sf"/>
</dbReference>
<dbReference type="OrthoDB" id="448455at2759"/>
<dbReference type="Pfam" id="PF24883">
    <property type="entry name" value="NPHP3_N"/>
    <property type="match status" value="1"/>
</dbReference>
<feature type="region of interest" description="Disordered" evidence="5">
    <location>
        <begin position="1390"/>
        <end position="1422"/>
    </location>
</feature>
<dbReference type="PANTHER" id="PTHR10039">
    <property type="entry name" value="AMELOGENIN"/>
    <property type="match status" value="1"/>
</dbReference>
<accession>A0A6A6I3H8</accession>
<dbReference type="Gene3D" id="3.30.60.90">
    <property type="match status" value="1"/>
</dbReference>
<dbReference type="GeneID" id="54587129"/>
<dbReference type="EMBL" id="ML987202">
    <property type="protein sequence ID" value="KAF2244719.1"/>
    <property type="molecule type" value="Genomic_DNA"/>
</dbReference>
<gene>
    <name evidence="7" type="ORF">BU26DRAFT_568724</name>
</gene>
<evidence type="ECO:0000256" key="2">
    <source>
        <dbReference type="ARBA" id="ARBA00022737"/>
    </source>
</evidence>
<dbReference type="GO" id="GO:0008270">
    <property type="term" value="F:zinc ion binding"/>
    <property type="evidence" value="ECO:0007669"/>
    <property type="project" value="UniProtKB-KW"/>
</dbReference>
<reference evidence="7" key="1">
    <citation type="journal article" date="2020" name="Stud. Mycol.">
        <title>101 Dothideomycetes genomes: a test case for predicting lifestyles and emergence of pathogens.</title>
        <authorList>
            <person name="Haridas S."/>
            <person name="Albert R."/>
            <person name="Binder M."/>
            <person name="Bloem J."/>
            <person name="Labutti K."/>
            <person name="Salamov A."/>
            <person name="Andreopoulos B."/>
            <person name="Baker S."/>
            <person name="Barry K."/>
            <person name="Bills G."/>
            <person name="Bluhm B."/>
            <person name="Cannon C."/>
            <person name="Castanera R."/>
            <person name="Culley D."/>
            <person name="Daum C."/>
            <person name="Ezra D."/>
            <person name="Gonzalez J."/>
            <person name="Henrissat B."/>
            <person name="Kuo A."/>
            <person name="Liang C."/>
            <person name="Lipzen A."/>
            <person name="Lutzoni F."/>
            <person name="Magnuson J."/>
            <person name="Mondo S."/>
            <person name="Nolan M."/>
            <person name="Ohm R."/>
            <person name="Pangilinan J."/>
            <person name="Park H.-J."/>
            <person name="Ramirez L."/>
            <person name="Alfaro M."/>
            <person name="Sun H."/>
            <person name="Tritt A."/>
            <person name="Yoshinaga Y."/>
            <person name="Zwiers L.-H."/>
            <person name="Turgeon B."/>
            <person name="Goodwin S."/>
            <person name="Spatafora J."/>
            <person name="Crous P."/>
            <person name="Grigoriev I."/>
        </authorList>
    </citation>
    <scope>NUCLEOTIDE SEQUENCE</scope>
    <source>
        <strain evidence="7">CBS 122368</strain>
    </source>
</reference>
<feature type="domain" description="NACHT" evidence="6">
    <location>
        <begin position="411"/>
        <end position="565"/>
    </location>
</feature>
<dbReference type="InterPro" id="IPR007111">
    <property type="entry name" value="NACHT_NTPase"/>
</dbReference>
<dbReference type="InterPro" id="IPR056884">
    <property type="entry name" value="NPHP3-like_N"/>
</dbReference>
<feature type="compositionally biased region" description="Basic and acidic residues" evidence="5">
    <location>
        <begin position="322"/>
        <end position="334"/>
    </location>
</feature>
<name>A0A6A6I3H8_9PLEO</name>
<dbReference type="InterPro" id="IPR027417">
    <property type="entry name" value="P-loop_NTPase"/>
</dbReference>
<dbReference type="InterPro" id="IPR043145">
    <property type="entry name" value="Znf_ZZ_sf"/>
</dbReference>
<keyword evidence="2" id="KW-0677">Repeat</keyword>
<feature type="compositionally biased region" description="Polar residues" evidence="5">
    <location>
        <begin position="1472"/>
        <end position="1485"/>
    </location>
</feature>
<feature type="region of interest" description="Disordered" evidence="5">
    <location>
        <begin position="1434"/>
        <end position="1503"/>
    </location>
</feature>
<organism evidence="7 8">
    <name type="scientific">Trematosphaeria pertusa</name>
    <dbReference type="NCBI Taxonomy" id="390896"/>
    <lineage>
        <taxon>Eukaryota</taxon>
        <taxon>Fungi</taxon>
        <taxon>Dikarya</taxon>
        <taxon>Ascomycota</taxon>
        <taxon>Pezizomycotina</taxon>
        <taxon>Dothideomycetes</taxon>
        <taxon>Pleosporomycetidae</taxon>
        <taxon>Pleosporales</taxon>
        <taxon>Massarineae</taxon>
        <taxon>Trematosphaeriaceae</taxon>
        <taxon>Trematosphaeria</taxon>
    </lineage>
</organism>
<feature type="region of interest" description="Disordered" evidence="5">
    <location>
        <begin position="1550"/>
        <end position="1575"/>
    </location>
</feature>
<dbReference type="Pfam" id="PF17109">
    <property type="entry name" value="Goodbye"/>
    <property type="match status" value="1"/>
</dbReference>
<dbReference type="RefSeq" id="XP_033679723.1">
    <property type="nucleotide sequence ID" value="XM_033833799.1"/>
</dbReference>
<feature type="compositionally biased region" description="Polar residues" evidence="5">
    <location>
        <begin position="1442"/>
        <end position="1452"/>
    </location>
</feature>
<evidence type="ECO:0000256" key="1">
    <source>
        <dbReference type="ARBA" id="ARBA00022723"/>
    </source>
</evidence>
<dbReference type="SUPFAM" id="SSF57850">
    <property type="entry name" value="RING/U-box"/>
    <property type="match status" value="1"/>
</dbReference>
<sequence length="1646" mass="185050">MATNASSGSQKEDTDLGSLWKQAIDKYIKDTGHDLSRLKAQSISDIKKAAESDAQSFEGFRHKGDKADKVRSAFGDHMDAMQKCWKGVEMVGAAAGAFPPAMPVGIVFAACGNLLSAFASVSAEYDKVQNFFLQSSRFFERLSLIEGKTSDAQPLRKAIVRVFSTQLSICGLVENRTKQKAARFKQWLSALWNMDDPDLASAYANLQACIDELGDTVGFASYAAIKSTQEVALSVSSKTDEIDANIRRFRSEQREDVQLLYERSLHLEARITEEFSFHRAHTQAGFDRTEAVITMNAERQDQSLAKFQANLETTIKKALTEKSRVDDQEKDKRKQMPKGSGKGDVGDKKFKAVRSIKAFFDEKSDVFLSWRDAHKETSAQHQDVQESYVNGTGEWLASDSVFQQWTQGTNPVLWLTGSEGIGKSFLAYATLRKLASQADGHTSVAYFFFKEDFPYLQSAQNAFACAALQVAESNTRYAESVAAKLKEDGETSKDLSTWHRFFLSPFARSSQGSDNPSPSGDHLYLIFDGLDEAQEQQKEVISQFLADLSKANSRVRVLVTSRPEAVPPVERLNPLTIAITKAKILHDIRIVIWDRLNSLARLNKFSLAAKRFIRRKVSRQADGMLYVEHILRRLSYIGREGAVRKELEKMPANLHELYKLMLDDCRRNRTTEQYDALKKLFAWLAFSKRSLSLAEASELVKLTIGKSDFDFDVEDEIIGRSSRILELSRTRNLDDDDLRDDVKDDDDEENTEDREAALDEYRNASLTFQERSLRQYFKAVSVESHGEEELRTPAATAHFTILSMCIDILLDSAKVERGGDYSTLSGYAVKYWYEHFSEINPEAASTGEVSHVLTALYRITSNENNVAQLFEQRIYASDVYPKSDGETSQPWYERLMGWTAQLASLPASSLGPEVDAWAREISANPKSVLDSLAQGHIMNWLAHYDEWFISEAYRFAEAALKITGHFKEVKDDPEKQILAVADAYEAKEKDAKAMRAIGTRLFYYAMESSESDDRKEKLHTDAIRYIKNALDMMDDDPFEKGATFLILGYLYPARKEYKNSVEYLDKALTTFSQVQAEPGSAMRHKLDDLYRPYYLCLLKADYSNEAGDKDTAMAMYHEARKLAGEEGIGSYWLDKMTHVLDEKTDLDGHRLMDMLKSWTEKDRNTWFEGCLQYSADIEALETMYRAAKLTSESGVVLEWLNVFEKTLAPRSLILFNLKAALADYYRRVLGDVEKAKEAMRTALNLQPKVDGSEEDVLNLQISEVRMDLAGIIFSQFRHSSDPARKETLLEEMKSLPGMKTDDEFRESHIGMLVANMLRIMGPAREYQKCMNDIFKTCIDGLEDSVSWNDGDSLRLLAKVLSSLDGLEHDARITISAQFSVMDRTIFDGSEAGSKASSVNGEPEAPTENGEVAEGTATEDGEVDGKPIVVIHGDHAEPGAAKSTPTITSTSGTQDLDSSPPDEDSSNSSQESTINGNRETQTTPDTEATPLPDEAVPKPADDQDIGDFSIFCDGKCGRSIKQWTEPFYLCLICPNTDLCEECHAKRSEWNVSASTSNQTPSSEPDSDSGLDTTAEAPTSWTTFCGENHHYIKGPMKGWNGIKDGVVRIEDKEFAVKDWIREMKEVRWPKAWERYWLRQGGLKDIDVE</sequence>
<feature type="region of interest" description="Disordered" evidence="5">
    <location>
        <begin position="322"/>
        <end position="346"/>
    </location>
</feature>
<dbReference type="Proteomes" id="UP000800094">
    <property type="component" value="Unassembled WGS sequence"/>
</dbReference>
<evidence type="ECO:0000313" key="8">
    <source>
        <dbReference type="Proteomes" id="UP000800094"/>
    </source>
</evidence>
<evidence type="ECO:0000256" key="3">
    <source>
        <dbReference type="ARBA" id="ARBA00022771"/>
    </source>
</evidence>
<proteinExistence type="predicted"/>
<dbReference type="InterPro" id="IPR031350">
    <property type="entry name" value="Goodbye_dom"/>
</dbReference>
<evidence type="ECO:0000256" key="5">
    <source>
        <dbReference type="SAM" id="MobiDB-lite"/>
    </source>
</evidence>
<dbReference type="Gene3D" id="3.40.50.300">
    <property type="entry name" value="P-loop containing nucleotide triphosphate hydrolases"/>
    <property type="match status" value="1"/>
</dbReference>
<keyword evidence="3" id="KW-0863">Zinc-finger</keyword>
<evidence type="ECO:0000259" key="6">
    <source>
        <dbReference type="PROSITE" id="PS50837"/>
    </source>
</evidence>
<evidence type="ECO:0000256" key="4">
    <source>
        <dbReference type="ARBA" id="ARBA00022833"/>
    </source>
</evidence>
<evidence type="ECO:0000313" key="7">
    <source>
        <dbReference type="EMBL" id="KAF2244719.1"/>
    </source>
</evidence>
<keyword evidence="8" id="KW-1185">Reference proteome</keyword>
<dbReference type="SUPFAM" id="SSF52540">
    <property type="entry name" value="P-loop containing nucleoside triphosphate hydrolases"/>
    <property type="match status" value="1"/>
</dbReference>
<protein>
    <recommendedName>
        <fullName evidence="6">NACHT domain-containing protein</fullName>
    </recommendedName>
</protein>
<dbReference type="Gene3D" id="1.25.40.10">
    <property type="entry name" value="Tetratricopeptide repeat domain"/>
    <property type="match status" value="1"/>
</dbReference>
<dbReference type="PANTHER" id="PTHR10039:SF17">
    <property type="entry name" value="FUNGAL STAND N-TERMINAL GOODBYE DOMAIN-CONTAINING PROTEIN-RELATED"/>
    <property type="match status" value="1"/>
</dbReference>
<dbReference type="PROSITE" id="PS50837">
    <property type="entry name" value="NACHT"/>
    <property type="match status" value="1"/>
</dbReference>
<keyword evidence="1" id="KW-0479">Metal-binding</keyword>
<keyword evidence="4" id="KW-0862">Zinc</keyword>